<dbReference type="Proteomes" id="UP000026961">
    <property type="component" value="Chromosome 7"/>
</dbReference>
<dbReference type="GO" id="GO:0005507">
    <property type="term" value="F:copper ion binding"/>
    <property type="evidence" value="ECO:0007669"/>
    <property type="project" value="InterPro"/>
</dbReference>
<dbReference type="SUPFAM" id="SSF54416">
    <property type="entry name" value="Amine oxidase N-terminal region"/>
    <property type="match status" value="2"/>
</dbReference>
<accession>A0A0E0ALN5</accession>
<evidence type="ECO:0000256" key="6">
    <source>
        <dbReference type="ARBA" id="ARBA00023008"/>
    </source>
</evidence>
<evidence type="ECO:0000256" key="4">
    <source>
        <dbReference type="ARBA" id="ARBA00022772"/>
    </source>
</evidence>
<keyword evidence="8" id="KW-0732">Signal</keyword>
<dbReference type="PANTHER" id="PTHR31972:SF15">
    <property type="entry name" value="OS07G0572300 PROTEIN"/>
    <property type="match status" value="1"/>
</dbReference>
<evidence type="ECO:0000256" key="5">
    <source>
        <dbReference type="ARBA" id="ARBA00023002"/>
    </source>
</evidence>
<reference evidence="11" key="2">
    <citation type="submission" date="2018-05" db="EMBL/GenBank/DDBJ databases">
        <title>OgluRS3 (Oryza glumaepatula Reference Sequence Version 3).</title>
        <authorList>
            <person name="Zhang J."/>
            <person name="Kudrna D."/>
            <person name="Lee S."/>
            <person name="Talag J."/>
            <person name="Welchert J."/>
            <person name="Wing R.A."/>
        </authorList>
    </citation>
    <scope>NUCLEOTIDE SEQUENCE [LARGE SCALE GENOMIC DNA]</scope>
</reference>
<protein>
    <recommendedName>
        <fullName evidence="2">primary-amine oxidase</fullName>
        <ecNumber evidence="2">1.4.3.21</ecNumber>
    </recommendedName>
</protein>
<dbReference type="InterPro" id="IPR015802">
    <property type="entry name" value="Cu_amine_oxidase_N3"/>
</dbReference>
<evidence type="ECO:0000256" key="8">
    <source>
        <dbReference type="SAM" id="SignalP"/>
    </source>
</evidence>
<dbReference type="AlphaFoldDB" id="A0A0E0ALN5"/>
<dbReference type="PANTHER" id="PTHR31972">
    <property type="entry name" value="EXPRESSED PROTEIN"/>
    <property type="match status" value="1"/>
</dbReference>
<dbReference type="EnsemblPlants" id="OGLUM07G19160.1">
    <property type="protein sequence ID" value="OGLUM07G19160.1"/>
    <property type="gene ID" value="OGLUM07G19160"/>
</dbReference>
<dbReference type="Gramene" id="OGLUM07G19160.1">
    <property type="protein sequence ID" value="OGLUM07G19160.1"/>
    <property type="gene ID" value="OGLUM07G19160"/>
</dbReference>
<evidence type="ECO:0000256" key="7">
    <source>
        <dbReference type="ARBA" id="ARBA00023157"/>
    </source>
</evidence>
<dbReference type="eggNOG" id="KOG1186">
    <property type="taxonomic scope" value="Eukaryota"/>
</dbReference>
<evidence type="ECO:0000259" key="9">
    <source>
        <dbReference type="Pfam" id="PF02727"/>
    </source>
</evidence>
<keyword evidence="6" id="KW-0186">Copper</keyword>
<name>A0A0E0ALN5_9ORYZ</name>
<evidence type="ECO:0000256" key="2">
    <source>
        <dbReference type="ARBA" id="ARBA00011922"/>
    </source>
</evidence>
<keyword evidence="4" id="KW-0801">TPQ</keyword>
<organism evidence="11">
    <name type="scientific">Oryza glumipatula</name>
    <dbReference type="NCBI Taxonomy" id="40148"/>
    <lineage>
        <taxon>Eukaryota</taxon>
        <taxon>Viridiplantae</taxon>
        <taxon>Streptophyta</taxon>
        <taxon>Embryophyta</taxon>
        <taxon>Tracheophyta</taxon>
        <taxon>Spermatophyta</taxon>
        <taxon>Magnoliopsida</taxon>
        <taxon>Liliopsida</taxon>
        <taxon>Poales</taxon>
        <taxon>Poaceae</taxon>
        <taxon>BOP clade</taxon>
        <taxon>Oryzoideae</taxon>
        <taxon>Oryzeae</taxon>
        <taxon>Oryzinae</taxon>
        <taxon>Oryza</taxon>
    </lineage>
</organism>
<dbReference type="GO" id="GO:0008131">
    <property type="term" value="F:primary methylamine oxidase activity"/>
    <property type="evidence" value="ECO:0007669"/>
    <property type="project" value="UniProtKB-EC"/>
</dbReference>
<dbReference type="Pfam" id="PF02727">
    <property type="entry name" value="Cu_amine_oxidN2"/>
    <property type="match status" value="1"/>
</dbReference>
<dbReference type="InterPro" id="IPR015800">
    <property type="entry name" value="Cu_amine_oxidase_N2"/>
</dbReference>
<keyword evidence="7" id="KW-1015">Disulfide bond</keyword>
<dbReference type="InterPro" id="IPR008586">
    <property type="entry name" value="DUF868_pln"/>
</dbReference>
<dbReference type="STRING" id="40148.A0A0E0ALN5"/>
<feature type="domain" description="Copper amine oxidase N3-terminal" evidence="10">
    <location>
        <begin position="129"/>
        <end position="229"/>
    </location>
</feature>
<dbReference type="FunFam" id="3.10.450.40:FF:000005">
    <property type="entry name" value="Amine oxidase"/>
    <property type="match status" value="1"/>
</dbReference>
<dbReference type="GO" id="GO:0048038">
    <property type="term" value="F:quinone binding"/>
    <property type="evidence" value="ECO:0007669"/>
    <property type="project" value="InterPro"/>
</dbReference>
<dbReference type="Pfam" id="PF05910">
    <property type="entry name" value="DUF868"/>
    <property type="match status" value="1"/>
</dbReference>
<keyword evidence="12" id="KW-1185">Reference proteome</keyword>
<sequence length="597" mass="64305">MPLRAMLPLPLLLAALAVAAAAAGAPRPHPLDPLSAAELTAVRAAVLASPLVPARPLTFHYVGLDEPDKPDVLSYAYGSGGGASRHALPRRAFVIARAGGESHELRVDVANASSPSVLSHAVHRGAGFPTLTLEEQFAAVALPPKHPPFVESVRRRGVDMDDVLCAVFPVGWFGGDGEPRRSRVSKVLCFVAGATANFYARPLEGVTLVVNLDRMAIVGYRDRVAYPVPKAEGTDYRAGKAGPPYAGPAPGVVVQPEGRGFHIDGHVVSRQSEQADVLNPDSNRGEQPARSVRVTKAAKEKVGVQLATVAIVTMRDFASCLSQSGVQVAHSSSPGGQNMVQCTYLARLRGKSCSVTVTWSKMTMGQALSVAVDDSSNRCLCKAEIKPWLFSKRKGSKAMEVDGGALDIVWDLSSAKFAAGPEPVEGFYVALVCDLEAVLVLGDMRKDGDHRVSSDVLASNAVMIARKEHVYGKKVYSAKARFLDIGQLHHITIECDTSGLKDPSLEIRIGKKRVMQVKRLAWKFRGNQTVYVDGLPVEVLWDVHDWLFGSSNGCAVFLFQSGQSMEKLLSRSCSQNEKELQAHRFGFTLILNAWKTE</sequence>
<dbReference type="InterPro" id="IPR016182">
    <property type="entry name" value="Cu_amine_oxidase_N-reg"/>
</dbReference>
<evidence type="ECO:0000256" key="1">
    <source>
        <dbReference type="ARBA" id="ARBA00007983"/>
    </source>
</evidence>
<feature type="domain" description="Copper amine oxidase N2-terminal" evidence="9">
    <location>
        <begin position="29"/>
        <end position="113"/>
    </location>
</feature>
<dbReference type="Pfam" id="PF02728">
    <property type="entry name" value="Cu_amine_oxidN3"/>
    <property type="match status" value="1"/>
</dbReference>
<evidence type="ECO:0000259" key="10">
    <source>
        <dbReference type="Pfam" id="PF02728"/>
    </source>
</evidence>
<dbReference type="GO" id="GO:0009308">
    <property type="term" value="P:amine metabolic process"/>
    <property type="evidence" value="ECO:0007669"/>
    <property type="project" value="InterPro"/>
</dbReference>
<dbReference type="FunFam" id="3.10.450.40:FF:000012">
    <property type="entry name" value="Amine oxidase"/>
    <property type="match status" value="1"/>
</dbReference>
<keyword evidence="5" id="KW-0560">Oxidoreductase</keyword>
<proteinExistence type="inferred from homology"/>
<evidence type="ECO:0000313" key="11">
    <source>
        <dbReference type="EnsemblPlants" id="OGLUM07G19160.1"/>
    </source>
</evidence>
<reference evidence="11" key="1">
    <citation type="submission" date="2015-04" db="UniProtKB">
        <authorList>
            <consortium name="EnsemblPlants"/>
        </authorList>
    </citation>
    <scope>IDENTIFICATION</scope>
</reference>
<comment type="similarity">
    <text evidence="1">Belongs to the copper/topaquinone oxidase family.</text>
</comment>
<evidence type="ECO:0000313" key="12">
    <source>
        <dbReference type="Proteomes" id="UP000026961"/>
    </source>
</evidence>
<dbReference type="HOGENOM" id="CLU_457404_0_0_1"/>
<dbReference type="EC" id="1.4.3.21" evidence="2"/>
<evidence type="ECO:0000256" key="3">
    <source>
        <dbReference type="ARBA" id="ARBA00022723"/>
    </source>
</evidence>
<dbReference type="Gene3D" id="3.10.450.40">
    <property type="match status" value="2"/>
</dbReference>
<feature type="chain" id="PRO_5002353540" description="primary-amine oxidase" evidence="8">
    <location>
        <begin position="22"/>
        <end position="597"/>
    </location>
</feature>
<feature type="signal peptide" evidence="8">
    <location>
        <begin position="1"/>
        <end position="21"/>
    </location>
</feature>
<keyword evidence="3" id="KW-0479">Metal-binding</keyword>